<feature type="compositionally biased region" description="Basic and acidic residues" evidence="7">
    <location>
        <begin position="245"/>
        <end position="267"/>
    </location>
</feature>
<feature type="transmembrane region" description="Helical" evidence="8">
    <location>
        <begin position="136"/>
        <end position="157"/>
    </location>
</feature>
<evidence type="ECO:0000313" key="10">
    <source>
        <dbReference type="Proteomes" id="UP000812966"/>
    </source>
</evidence>
<dbReference type="PANTHER" id="PTHR33567">
    <property type="entry name" value="CHROMATE ION TRANSPORTER (EUROFUNG)"/>
    <property type="match status" value="1"/>
</dbReference>
<gene>
    <name evidence="9" type="ORF">FFLO_05042</name>
</gene>
<feature type="compositionally biased region" description="Low complexity" evidence="7">
    <location>
        <begin position="341"/>
        <end position="350"/>
    </location>
</feature>
<feature type="transmembrane region" description="Helical" evidence="8">
    <location>
        <begin position="421"/>
        <end position="447"/>
    </location>
</feature>
<dbReference type="EMBL" id="JABELV010000118">
    <property type="protein sequence ID" value="KAG7530443.1"/>
    <property type="molecule type" value="Genomic_DNA"/>
</dbReference>
<accession>A0A8K0JHN7</accession>
<keyword evidence="4 8" id="KW-0812">Transmembrane</keyword>
<feature type="transmembrane region" description="Helical" evidence="8">
    <location>
        <begin position="459"/>
        <end position="482"/>
    </location>
</feature>
<comment type="subcellular location">
    <subcellularLocation>
        <location evidence="1">Cell membrane</location>
        <topology evidence="1">Multi-pass membrane protein</topology>
    </subcellularLocation>
</comment>
<reference evidence="9" key="1">
    <citation type="submission" date="2020-04" db="EMBL/GenBank/DDBJ databases">
        <title>Analysis of mating type loci in Filobasidium floriforme.</title>
        <authorList>
            <person name="Nowrousian M."/>
        </authorList>
    </citation>
    <scope>NUCLEOTIDE SEQUENCE</scope>
    <source>
        <strain evidence="9">CBS 6242</strain>
    </source>
</reference>
<evidence type="ECO:0000256" key="1">
    <source>
        <dbReference type="ARBA" id="ARBA00004651"/>
    </source>
</evidence>
<evidence type="ECO:0000256" key="5">
    <source>
        <dbReference type="ARBA" id="ARBA00022989"/>
    </source>
</evidence>
<evidence type="ECO:0000256" key="6">
    <source>
        <dbReference type="ARBA" id="ARBA00023136"/>
    </source>
</evidence>
<protein>
    <recommendedName>
        <fullName evidence="11">Chromate ion transporter</fullName>
    </recommendedName>
</protein>
<sequence>MTMSTLEETATANPDFRLGSVGEKRSLRARLGETFRRYWYLGFTSFGGPGVHVVILKRTFVTTHQWLSPKTFSDLFALGNALPGPGSTQLAFSIALVRNGTVAGFLGFFLWSLPASIGMTALALGISRLPPTLPDIALAILTGLNAAAVGLIALAAYQLSLGVVTDKVTRGLVLVTASAGICYHAPWMYPVLVGGGGITTLIWDFRSVILRKLHLDRTLKLKLKRSRRRGDSPSASHPPASRPQAGRDRDLSPEQEPEVDRIERIELPELGSGAEDTIMPVVSRLEVPHGKDLEQPEPAKYRDYHSPGDGKYDMPMEILPLPFKGTGGDTGVDVDVERQAQARGQGVRQRQTQKRQEKQDGAFPTTADLQQDQQPAEVQVNEEIHTLPAKTAAAIFVLFVTLVVTFVVLKTTLSQPSREMSLFTNMLIAGTIICGGGPVVIPLLRGYTVDPGWVNSRDFLLGFAILQAFPGPNFAFAAYLGVLAVPWNPVLGALLGYIGIFAPGILLKLALLPLYKDWREYAIAKSALRGLNAAAVGLIYTAVWQLFLVGHIYTSAEGTTTSTVSGALTVDPWWGVVAGASFAATQWYHLPPPVSVLSGAIAGLIWYGVTKN</sequence>
<keyword evidence="6 8" id="KW-0472">Membrane</keyword>
<evidence type="ECO:0000256" key="3">
    <source>
        <dbReference type="ARBA" id="ARBA00022475"/>
    </source>
</evidence>
<feature type="transmembrane region" description="Helical" evidence="8">
    <location>
        <begin position="38"/>
        <end position="56"/>
    </location>
</feature>
<feature type="region of interest" description="Disordered" evidence="7">
    <location>
        <begin position="224"/>
        <end position="270"/>
    </location>
</feature>
<proteinExistence type="inferred from homology"/>
<feature type="compositionally biased region" description="Low complexity" evidence="7">
    <location>
        <begin position="232"/>
        <end position="244"/>
    </location>
</feature>
<dbReference type="GO" id="GO:0015109">
    <property type="term" value="F:chromate transmembrane transporter activity"/>
    <property type="evidence" value="ECO:0007669"/>
    <property type="project" value="InterPro"/>
</dbReference>
<comment type="similarity">
    <text evidence="2">Belongs to the chromate ion transporter (CHR) (TC 2.A.51) family.</text>
</comment>
<feature type="transmembrane region" description="Helical" evidence="8">
    <location>
        <begin position="102"/>
        <end position="124"/>
    </location>
</feature>
<organism evidence="9 10">
    <name type="scientific">Filobasidium floriforme</name>
    <dbReference type="NCBI Taxonomy" id="5210"/>
    <lineage>
        <taxon>Eukaryota</taxon>
        <taxon>Fungi</taxon>
        <taxon>Dikarya</taxon>
        <taxon>Basidiomycota</taxon>
        <taxon>Agaricomycotina</taxon>
        <taxon>Tremellomycetes</taxon>
        <taxon>Filobasidiales</taxon>
        <taxon>Filobasidiaceae</taxon>
        <taxon>Filobasidium</taxon>
    </lineage>
</organism>
<evidence type="ECO:0000256" key="8">
    <source>
        <dbReference type="SAM" id="Phobius"/>
    </source>
</evidence>
<keyword evidence="10" id="KW-1185">Reference proteome</keyword>
<keyword evidence="3" id="KW-1003">Cell membrane</keyword>
<dbReference type="Proteomes" id="UP000812966">
    <property type="component" value="Unassembled WGS sequence"/>
</dbReference>
<feature type="transmembrane region" description="Helical" evidence="8">
    <location>
        <begin position="590"/>
        <end position="609"/>
    </location>
</feature>
<dbReference type="OrthoDB" id="2160638at2759"/>
<dbReference type="Pfam" id="PF02417">
    <property type="entry name" value="Chromate_transp"/>
    <property type="match status" value="2"/>
</dbReference>
<feature type="transmembrane region" description="Helical" evidence="8">
    <location>
        <begin position="527"/>
        <end position="547"/>
    </location>
</feature>
<feature type="transmembrane region" description="Helical" evidence="8">
    <location>
        <begin position="494"/>
        <end position="515"/>
    </location>
</feature>
<dbReference type="AlphaFoldDB" id="A0A8K0JHN7"/>
<comment type="caution">
    <text evidence="9">The sequence shown here is derived from an EMBL/GenBank/DDBJ whole genome shotgun (WGS) entry which is preliminary data.</text>
</comment>
<keyword evidence="5 8" id="KW-1133">Transmembrane helix</keyword>
<evidence type="ECO:0000256" key="4">
    <source>
        <dbReference type="ARBA" id="ARBA00022692"/>
    </source>
</evidence>
<evidence type="ECO:0000256" key="2">
    <source>
        <dbReference type="ARBA" id="ARBA00005262"/>
    </source>
</evidence>
<evidence type="ECO:0000256" key="7">
    <source>
        <dbReference type="SAM" id="MobiDB-lite"/>
    </source>
</evidence>
<feature type="transmembrane region" description="Helical" evidence="8">
    <location>
        <begin position="391"/>
        <end position="409"/>
    </location>
</feature>
<feature type="region of interest" description="Disordered" evidence="7">
    <location>
        <begin position="341"/>
        <end position="372"/>
    </location>
</feature>
<name>A0A8K0JHN7_9TREE</name>
<evidence type="ECO:0008006" key="11">
    <source>
        <dbReference type="Google" id="ProtNLM"/>
    </source>
</evidence>
<evidence type="ECO:0000313" key="9">
    <source>
        <dbReference type="EMBL" id="KAG7530443.1"/>
    </source>
</evidence>
<dbReference type="InterPro" id="IPR003370">
    <property type="entry name" value="Chromate_transpt"/>
</dbReference>
<dbReference type="PANTHER" id="PTHR33567:SF3">
    <property type="entry name" value="CHROMATE ION TRANSPORTER (EUROFUNG)"/>
    <property type="match status" value="1"/>
</dbReference>
<dbReference type="GO" id="GO:0005886">
    <property type="term" value="C:plasma membrane"/>
    <property type="evidence" value="ECO:0007669"/>
    <property type="project" value="UniProtKB-SubCell"/>
</dbReference>